<sequence>MSVDLQEEVVYYDVEPFYTHSGEIHSMTVMWDRSGLLFTADKPDHHWTHALYFVNAEGGEAVRLLDPIETDASSASLYVESSTGGLLDPIVLKVGQFSGGLSYNNSPLVYRAGEITVHTPACGWTSSIRVHPVTHEVVLHQRNCSLNPRSNHITYYPNLEFQNGVRILSELDSDMALLFVDGLSWTTAGKVLVSRRSGLVELDPQQPGHVYTYPGGAVGAFGTSVYGGEVLTEVDDNLVLVDYERNLRWTLQEGIDGFPPPVW</sequence>
<organism evidence="1 2">
    <name type="scientific">Lujinxingia vulgaris</name>
    <dbReference type="NCBI Taxonomy" id="2600176"/>
    <lineage>
        <taxon>Bacteria</taxon>
        <taxon>Deltaproteobacteria</taxon>
        <taxon>Bradymonadales</taxon>
        <taxon>Lujinxingiaceae</taxon>
        <taxon>Lujinxingia</taxon>
    </lineage>
</organism>
<evidence type="ECO:0000313" key="1">
    <source>
        <dbReference type="EMBL" id="TXD36773.1"/>
    </source>
</evidence>
<gene>
    <name evidence="1" type="ORF">FRC96_08595</name>
</gene>
<reference evidence="1 2" key="1">
    <citation type="submission" date="2019-08" db="EMBL/GenBank/DDBJ databases">
        <title>Bradymonadales sp. TMQ2.</title>
        <authorList>
            <person name="Liang Q."/>
        </authorList>
    </citation>
    <scope>NUCLEOTIDE SEQUENCE [LARGE SCALE GENOMIC DNA]</scope>
    <source>
        <strain evidence="1 2">TMQ2</strain>
    </source>
</reference>
<dbReference type="Proteomes" id="UP000321046">
    <property type="component" value="Unassembled WGS sequence"/>
</dbReference>
<dbReference type="AlphaFoldDB" id="A0A5C6X6F4"/>
<evidence type="ECO:0000313" key="2">
    <source>
        <dbReference type="Proteomes" id="UP000321046"/>
    </source>
</evidence>
<proteinExistence type="predicted"/>
<comment type="caution">
    <text evidence="1">The sequence shown here is derived from an EMBL/GenBank/DDBJ whole genome shotgun (WGS) entry which is preliminary data.</text>
</comment>
<dbReference type="OrthoDB" id="9831678at2"/>
<accession>A0A5C6X6F4</accession>
<protein>
    <submittedName>
        <fullName evidence="1">Uncharacterized protein</fullName>
    </submittedName>
</protein>
<dbReference type="EMBL" id="VOSL01000043">
    <property type="protein sequence ID" value="TXD36773.1"/>
    <property type="molecule type" value="Genomic_DNA"/>
</dbReference>
<name>A0A5C6X6F4_9DELT</name>